<protein>
    <submittedName>
        <fullName evidence="2">Uncharacterized protein</fullName>
    </submittedName>
</protein>
<dbReference type="AlphaFoldDB" id="D4B781"/>
<reference evidence="2 3" key="1">
    <citation type="submission" date="2010-02" db="EMBL/GenBank/DDBJ databases">
        <authorList>
            <person name="Weinstock G."/>
            <person name="Sodergren E."/>
            <person name="Clifton S."/>
            <person name="Fulton L."/>
            <person name="Fulton B."/>
            <person name="Courtney L."/>
            <person name="Fronick C."/>
            <person name="Harrison M."/>
            <person name="Strong C."/>
            <person name="Farmer C."/>
            <person name="Delahaunty K."/>
            <person name="Markovic C."/>
            <person name="Hall O."/>
            <person name="Minx P."/>
            <person name="Tomlinson C."/>
            <person name="Mitreva M."/>
            <person name="Nelson J."/>
            <person name="Hou S."/>
            <person name="Wollam A."/>
            <person name="Pepin K.H."/>
            <person name="Johnson M."/>
            <person name="Bhonagiri V."/>
            <person name="Zhang X."/>
            <person name="Suruliraj S."/>
            <person name="Warren W."/>
            <person name="Chinwalla A."/>
            <person name="Mardis E.R."/>
            <person name="Wilson R.K."/>
        </authorList>
    </citation>
    <scope>NUCLEOTIDE SEQUENCE [LARGE SCALE GENOMIC DNA]</scope>
    <source>
        <strain evidence="2 3">ATCC 29220</strain>
    </source>
</reference>
<dbReference type="EMBL" id="ABWL02000002">
    <property type="protein sequence ID" value="EFE10011.1"/>
    <property type="molecule type" value="Genomic_DNA"/>
</dbReference>
<organism evidence="2 3">
    <name type="scientific">Citrobacter youngae ATCC 29220</name>
    <dbReference type="NCBI Taxonomy" id="500640"/>
    <lineage>
        <taxon>Bacteria</taxon>
        <taxon>Pseudomonadati</taxon>
        <taxon>Pseudomonadota</taxon>
        <taxon>Gammaproteobacteria</taxon>
        <taxon>Enterobacterales</taxon>
        <taxon>Enterobacteriaceae</taxon>
        <taxon>Citrobacter</taxon>
        <taxon>Citrobacter freundii complex</taxon>
    </lineage>
</organism>
<evidence type="ECO:0000256" key="1">
    <source>
        <dbReference type="SAM" id="MobiDB-lite"/>
    </source>
</evidence>
<comment type="caution">
    <text evidence="2">The sequence shown here is derived from an EMBL/GenBank/DDBJ whole genome shotgun (WGS) entry which is preliminary data.</text>
</comment>
<evidence type="ECO:0000313" key="3">
    <source>
        <dbReference type="Proteomes" id="UP000003880"/>
    </source>
</evidence>
<name>D4B781_9ENTR</name>
<feature type="region of interest" description="Disordered" evidence="1">
    <location>
        <begin position="1"/>
        <end position="24"/>
    </location>
</feature>
<sequence length="40" mass="4614">MPDGGFALSGLQNQRRPDKRSAIRHNFNASKIYGLYQHLR</sequence>
<dbReference type="HOGENOM" id="CLU_219338_0_0_6"/>
<proteinExistence type="predicted"/>
<dbReference type="Proteomes" id="UP000003880">
    <property type="component" value="Unassembled WGS sequence"/>
</dbReference>
<gene>
    <name evidence="2" type="ORF">CIT292_06177</name>
</gene>
<accession>D4B781</accession>
<evidence type="ECO:0000313" key="2">
    <source>
        <dbReference type="EMBL" id="EFE10011.1"/>
    </source>
</evidence>